<gene>
    <name evidence="1" type="ORF">EB820_01035</name>
</gene>
<dbReference type="InterPro" id="IPR036388">
    <property type="entry name" value="WH-like_DNA-bd_sf"/>
</dbReference>
<organism evidence="1 2">
    <name type="scientific">Brevibacillus agri</name>
    <dbReference type="NCBI Taxonomy" id="51101"/>
    <lineage>
        <taxon>Bacteria</taxon>
        <taxon>Bacillati</taxon>
        <taxon>Bacillota</taxon>
        <taxon>Bacilli</taxon>
        <taxon>Bacillales</taxon>
        <taxon>Paenibacillaceae</taxon>
        <taxon>Brevibacillus</taxon>
    </lineage>
</organism>
<dbReference type="Gene3D" id="1.10.10.10">
    <property type="entry name" value="Winged helix-like DNA-binding domain superfamily/Winged helix DNA-binding domain"/>
    <property type="match status" value="1"/>
</dbReference>
<protein>
    <submittedName>
        <fullName evidence="1">MarR family transcriptional regulator</fullName>
    </submittedName>
</protein>
<proteinExistence type="predicted"/>
<dbReference type="Proteomes" id="UP000276178">
    <property type="component" value="Unassembled WGS sequence"/>
</dbReference>
<reference evidence="1 2" key="1">
    <citation type="submission" date="2018-10" db="EMBL/GenBank/DDBJ databases">
        <title>Phylogenomics of Brevibacillus.</title>
        <authorList>
            <person name="Dunlap C."/>
        </authorList>
    </citation>
    <scope>NUCLEOTIDE SEQUENCE [LARGE SCALE GENOMIC DNA]</scope>
    <source>
        <strain evidence="1 2">NRRL NRS 1219</strain>
    </source>
</reference>
<dbReference type="SUPFAM" id="SSF46785">
    <property type="entry name" value="Winged helix' DNA-binding domain"/>
    <property type="match status" value="1"/>
</dbReference>
<evidence type="ECO:0000313" key="1">
    <source>
        <dbReference type="EMBL" id="RNB61249.1"/>
    </source>
</evidence>
<accession>A0A3M8BCU8</accession>
<name>A0A3M8BCU8_9BACL</name>
<sequence>MSQLLHMTPSTITRLVDKMVQKGQLERKIEGKHVLIWQTDKGREAQADIAVAVQELHGRYSAVLG</sequence>
<dbReference type="InterPro" id="IPR036390">
    <property type="entry name" value="WH_DNA-bd_sf"/>
</dbReference>
<comment type="caution">
    <text evidence="1">The sequence shown here is derived from an EMBL/GenBank/DDBJ whole genome shotgun (WGS) entry which is preliminary data.</text>
</comment>
<dbReference type="OrthoDB" id="1551170at2"/>
<dbReference type="EMBL" id="RHHN01000007">
    <property type="protein sequence ID" value="RNB61249.1"/>
    <property type="molecule type" value="Genomic_DNA"/>
</dbReference>
<evidence type="ECO:0000313" key="2">
    <source>
        <dbReference type="Proteomes" id="UP000276178"/>
    </source>
</evidence>
<dbReference type="AlphaFoldDB" id="A0A3M8BCU8"/>